<evidence type="ECO:0000313" key="2">
    <source>
        <dbReference type="Proteomes" id="UP001162992"/>
    </source>
</evidence>
<dbReference type="Proteomes" id="UP001162992">
    <property type="component" value="Chromosome 5"/>
</dbReference>
<sequence length="78" mass="8780">MLSGTWNLLVYFIDVLLAALSLTEGAEFSVCSPDLTYVLIMAFPKCTFIGAVEVHGFSAETYRKSNSRKKKNRNRVFI</sequence>
<keyword evidence="2" id="KW-1185">Reference proteome</keyword>
<proteinExistence type="predicted"/>
<organism evidence="1 2">
    <name type="scientific">Diphasiastrum complanatum</name>
    <name type="common">Issler's clubmoss</name>
    <name type="synonym">Lycopodium complanatum</name>
    <dbReference type="NCBI Taxonomy" id="34168"/>
    <lineage>
        <taxon>Eukaryota</taxon>
        <taxon>Viridiplantae</taxon>
        <taxon>Streptophyta</taxon>
        <taxon>Embryophyta</taxon>
        <taxon>Tracheophyta</taxon>
        <taxon>Lycopodiopsida</taxon>
        <taxon>Lycopodiales</taxon>
        <taxon>Lycopodiaceae</taxon>
        <taxon>Lycopodioideae</taxon>
        <taxon>Diphasiastrum</taxon>
    </lineage>
</organism>
<comment type="caution">
    <text evidence="1">The sequence shown here is derived from an EMBL/GenBank/DDBJ whole genome shotgun (WGS) entry which is preliminary data.</text>
</comment>
<gene>
    <name evidence="1" type="ORF">O6H91_05G069100</name>
</gene>
<protein>
    <submittedName>
        <fullName evidence="1">Uncharacterized protein</fullName>
    </submittedName>
</protein>
<evidence type="ECO:0000313" key="1">
    <source>
        <dbReference type="EMBL" id="KAJ7556112.1"/>
    </source>
</evidence>
<dbReference type="EMBL" id="CM055096">
    <property type="protein sequence ID" value="KAJ7556112.1"/>
    <property type="molecule type" value="Genomic_DNA"/>
</dbReference>
<accession>A0ACC2DQ36</accession>
<name>A0ACC2DQ36_DIPCM</name>
<reference evidence="2" key="1">
    <citation type="journal article" date="2024" name="Proc. Natl. Acad. Sci. U.S.A.">
        <title>Extraordinary preservation of gene collinearity over three hundred million years revealed in homosporous lycophytes.</title>
        <authorList>
            <person name="Li C."/>
            <person name="Wickell D."/>
            <person name="Kuo L.Y."/>
            <person name="Chen X."/>
            <person name="Nie B."/>
            <person name="Liao X."/>
            <person name="Peng D."/>
            <person name="Ji J."/>
            <person name="Jenkins J."/>
            <person name="Williams M."/>
            <person name="Shu S."/>
            <person name="Plott C."/>
            <person name="Barry K."/>
            <person name="Rajasekar S."/>
            <person name="Grimwood J."/>
            <person name="Han X."/>
            <person name="Sun S."/>
            <person name="Hou Z."/>
            <person name="He W."/>
            <person name="Dai G."/>
            <person name="Sun C."/>
            <person name="Schmutz J."/>
            <person name="Leebens-Mack J.H."/>
            <person name="Li F.W."/>
            <person name="Wang L."/>
        </authorList>
    </citation>
    <scope>NUCLEOTIDE SEQUENCE [LARGE SCALE GENOMIC DNA]</scope>
    <source>
        <strain evidence="2">cv. PW_Plant_1</strain>
    </source>
</reference>